<dbReference type="CDD" id="cd17895">
    <property type="entry name" value="AGPR_1_N"/>
    <property type="match status" value="1"/>
</dbReference>
<dbReference type="InterPro" id="IPR050085">
    <property type="entry name" value="AGPR"/>
</dbReference>
<dbReference type="PROSITE" id="PS01224">
    <property type="entry name" value="ARGC"/>
    <property type="match status" value="1"/>
</dbReference>
<dbReference type="InterPro" id="IPR036291">
    <property type="entry name" value="NAD(P)-bd_dom_sf"/>
</dbReference>
<dbReference type="GO" id="GO:0006526">
    <property type="term" value="P:L-arginine biosynthetic process"/>
    <property type="evidence" value="ECO:0007669"/>
    <property type="project" value="UniProtKB-KW"/>
</dbReference>
<name>A0AAF0XBX7_DAUCS</name>
<reference evidence="7" key="1">
    <citation type="journal article" date="2016" name="Nat. Genet.">
        <title>A high-quality carrot genome assembly provides new insights into carotenoid accumulation and asterid genome evolution.</title>
        <authorList>
            <person name="Iorizzo M."/>
            <person name="Ellison S."/>
            <person name="Senalik D."/>
            <person name="Zeng P."/>
            <person name="Satapoomin P."/>
            <person name="Huang J."/>
            <person name="Bowman M."/>
            <person name="Iovene M."/>
            <person name="Sanseverino W."/>
            <person name="Cavagnaro P."/>
            <person name="Yildiz M."/>
            <person name="Macko-Podgorni A."/>
            <person name="Moranska E."/>
            <person name="Grzebelus E."/>
            <person name="Grzebelus D."/>
            <person name="Ashrafi H."/>
            <person name="Zheng Z."/>
            <person name="Cheng S."/>
            <person name="Spooner D."/>
            <person name="Van Deynze A."/>
            <person name="Simon P."/>
        </authorList>
    </citation>
    <scope>NUCLEOTIDE SEQUENCE</scope>
    <source>
        <tissue evidence="7">Leaf</tissue>
    </source>
</reference>
<feature type="domain" description="Semialdehyde dehydrogenase NAD-binding" evidence="6">
    <location>
        <begin position="58"/>
        <end position="189"/>
    </location>
</feature>
<sequence length="376" mass="41902">MITSLCFQRFFSAGRFSLISGRTSCPRERNLKVRSSVAKQQSLQFSKVESHKLEKTVGIGVLGVSGYTGSESLLELKFMHGSLFFHLRDLPDMVAVKDAKFSDVDAVFCCLPHGITQSSCRLKIVDLSADFRLRDVSEYEEWYGQPHKAVHLQVVAYAANSTRTISNIIFILKAVYGLTEILRSEIQSARLVANPGCFPTSILLPLIPLINAKLIEVKNIIIDSKSGGSGAGTPGRGAKEANLYTEIAEGIHSYGVTRHRHAPEIEQGLSDAARSKVTISFTPHLMPMSLGMQLTIYVEMAPGLSSEDLNQHLRSFYEKFLLFSLSTRYENSNFSSINLDINRIQTINNKNFLLRAPISKTNSQHEPKTYHQSKEQ</sequence>
<organism evidence="7 8">
    <name type="scientific">Daucus carota subsp. sativus</name>
    <name type="common">Carrot</name>
    <dbReference type="NCBI Taxonomy" id="79200"/>
    <lineage>
        <taxon>Eukaryota</taxon>
        <taxon>Viridiplantae</taxon>
        <taxon>Streptophyta</taxon>
        <taxon>Embryophyta</taxon>
        <taxon>Tracheophyta</taxon>
        <taxon>Spermatophyta</taxon>
        <taxon>Magnoliopsida</taxon>
        <taxon>eudicotyledons</taxon>
        <taxon>Gunneridae</taxon>
        <taxon>Pentapetalae</taxon>
        <taxon>asterids</taxon>
        <taxon>campanulids</taxon>
        <taxon>Apiales</taxon>
        <taxon>Apiaceae</taxon>
        <taxon>Apioideae</taxon>
        <taxon>Scandiceae</taxon>
        <taxon>Daucinae</taxon>
        <taxon>Daucus</taxon>
        <taxon>Daucus sect. Daucus</taxon>
    </lineage>
</organism>
<dbReference type="PANTHER" id="PTHR32338">
    <property type="entry name" value="N-ACETYL-GAMMA-GLUTAMYL-PHOSPHATE REDUCTASE, CHLOROPLASTIC-RELATED-RELATED"/>
    <property type="match status" value="1"/>
</dbReference>
<dbReference type="Gene3D" id="3.30.360.10">
    <property type="entry name" value="Dihydrodipicolinate Reductase, domain 2"/>
    <property type="match status" value="1"/>
</dbReference>
<dbReference type="SMART" id="SM00859">
    <property type="entry name" value="Semialdhyde_dh"/>
    <property type="match status" value="1"/>
</dbReference>
<feature type="active site" evidence="5">
    <location>
        <position position="197"/>
    </location>
</feature>
<keyword evidence="4" id="KW-0560">Oxidoreductase</keyword>
<dbReference type="Pfam" id="PF22698">
    <property type="entry name" value="Semialdhyde_dhC_1"/>
    <property type="match status" value="1"/>
</dbReference>
<keyword evidence="8" id="KW-1185">Reference proteome</keyword>
<dbReference type="InterPro" id="IPR023013">
    <property type="entry name" value="AGPR_AS"/>
</dbReference>
<evidence type="ECO:0000256" key="1">
    <source>
        <dbReference type="ARBA" id="ARBA00022571"/>
    </source>
</evidence>
<dbReference type="GO" id="GO:0051287">
    <property type="term" value="F:NAD binding"/>
    <property type="evidence" value="ECO:0007669"/>
    <property type="project" value="InterPro"/>
</dbReference>
<evidence type="ECO:0000313" key="8">
    <source>
        <dbReference type="Proteomes" id="UP000077755"/>
    </source>
</evidence>
<dbReference type="GO" id="GO:0003942">
    <property type="term" value="F:N-acetyl-gamma-glutamyl-phosphate reductase activity"/>
    <property type="evidence" value="ECO:0007669"/>
    <property type="project" value="InterPro"/>
</dbReference>
<gene>
    <name evidence="7" type="ORF">DCAR_0624480</name>
</gene>
<evidence type="ECO:0000256" key="5">
    <source>
        <dbReference type="PROSITE-ProRule" id="PRU10010"/>
    </source>
</evidence>
<evidence type="ECO:0000259" key="6">
    <source>
        <dbReference type="SMART" id="SM00859"/>
    </source>
</evidence>
<dbReference type="PANTHER" id="PTHR32338:SF10">
    <property type="entry name" value="N-ACETYL-GAMMA-GLUTAMYL-PHOSPHATE REDUCTASE, CHLOROPLASTIC-RELATED"/>
    <property type="match status" value="1"/>
</dbReference>
<keyword evidence="1" id="KW-0055">Arginine biosynthesis</keyword>
<evidence type="ECO:0000256" key="3">
    <source>
        <dbReference type="ARBA" id="ARBA00022857"/>
    </source>
</evidence>
<dbReference type="AlphaFoldDB" id="A0AAF0XBX7"/>
<evidence type="ECO:0000313" key="7">
    <source>
        <dbReference type="EMBL" id="WOH05068.1"/>
    </source>
</evidence>
<dbReference type="SUPFAM" id="SSF55347">
    <property type="entry name" value="Glyceraldehyde-3-phosphate dehydrogenase-like, C-terminal domain"/>
    <property type="match status" value="1"/>
</dbReference>
<keyword evidence="3" id="KW-0521">NADP</keyword>
<evidence type="ECO:0000256" key="2">
    <source>
        <dbReference type="ARBA" id="ARBA00022605"/>
    </source>
</evidence>
<protein>
    <recommendedName>
        <fullName evidence="6">Semialdehyde dehydrogenase NAD-binding domain-containing protein</fullName>
    </recommendedName>
</protein>
<reference evidence="7" key="2">
    <citation type="submission" date="2022-03" db="EMBL/GenBank/DDBJ databases">
        <title>Draft title - Genomic analysis of global carrot germplasm unveils the trajectory of domestication and the origin of high carotenoid orange carrot.</title>
        <authorList>
            <person name="Iorizzo M."/>
            <person name="Ellison S."/>
            <person name="Senalik D."/>
            <person name="Macko-Podgorni A."/>
            <person name="Grzebelus D."/>
            <person name="Bostan H."/>
            <person name="Rolling W."/>
            <person name="Curaba J."/>
            <person name="Simon P."/>
        </authorList>
    </citation>
    <scope>NUCLEOTIDE SEQUENCE</scope>
    <source>
        <tissue evidence="7">Leaf</tissue>
    </source>
</reference>
<evidence type="ECO:0000256" key="4">
    <source>
        <dbReference type="ARBA" id="ARBA00023002"/>
    </source>
</evidence>
<dbReference type="InterPro" id="IPR000534">
    <property type="entry name" value="Semialdehyde_DH_NAD-bd"/>
</dbReference>
<keyword evidence="2" id="KW-0028">Amino-acid biosynthesis</keyword>
<dbReference type="SUPFAM" id="SSF51735">
    <property type="entry name" value="NAD(P)-binding Rossmann-fold domains"/>
    <property type="match status" value="1"/>
</dbReference>
<dbReference type="Pfam" id="PF01118">
    <property type="entry name" value="Semialdhyde_dh"/>
    <property type="match status" value="1"/>
</dbReference>
<dbReference type="CDD" id="cd23934">
    <property type="entry name" value="AGPR_1_C"/>
    <property type="match status" value="1"/>
</dbReference>
<dbReference type="Proteomes" id="UP000077755">
    <property type="component" value="Chromosome 6"/>
</dbReference>
<dbReference type="Gene3D" id="3.40.50.720">
    <property type="entry name" value="NAD(P)-binding Rossmann-like Domain"/>
    <property type="match status" value="1"/>
</dbReference>
<proteinExistence type="predicted"/>
<dbReference type="EMBL" id="CP093348">
    <property type="protein sequence ID" value="WOH05068.1"/>
    <property type="molecule type" value="Genomic_DNA"/>
</dbReference>
<accession>A0AAF0XBX7</accession>
<dbReference type="InterPro" id="IPR058924">
    <property type="entry name" value="AGPR_dimerisation_dom"/>
</dbReference>